<dbReference type="Gene3D" id="3.40.640.10">
    <property type="entry name" value="Type I PLP-dependent aspartate aminotransferase-like (Major domain)"/>
    <property type="match status" value="1"/>
</dbReference>
<proteinExistence type="inferred from homology"/>
<dbReference type="GO" id="GO:0030170">
    <property type="term" value="F:pyridoxal phosphate binding"/>
    <property type="evidence" value="ECO:0007669"/>
    <property type="project" value="InterPro"/>
</dbReference>
<keyword evidence="4" id="KW-0808">Transferase</keyword>
<dbReference type="InterPro" id="IPR015421">
    <property type="entry name" value="PyrdxlP-dep_Trfase_major"/>
</dbReference>
<comment type="cofactor">
    <cofactor evidence="1">
        <name>pyridoxal 5'-phosphate</name>
        <dbReference type="ChEBI" id="CHEBI:597326"/>
    </cofactor>
</comment>
<dbReference type="Pfam" id="PF00202">
    <property type="entry name" value="Aminotran_3"/>
    <property type="match status" value="1"/>
</dbReference>
<reference evidence="4 5" key="1">
    <citation type="journal article" date="2016" name="Nat. Commun.">
        <title>Thousands of microbial genomes shed light on interconnected biogeochemical processes in an aquifer system.</title>
        <authorList>
            <person name="Anantharaman K."/>
            <person name="Brown C.T."/>
            <person name="Hug L.A."/>
            <person name="Sharon I."/>
            <person name="Castelle C.J."/>
            <person name="Probst A.J."/>
            <person name="Thomas B.C."/>
            <person name="Singh A."/>
            <person name="Wilkins M.J."/>
            <person name="Karaoz U."/>
            <person name="Brodie E.L."/>
            <person name="Williams K.H."/>
            <person name="Hubbard S.S."/>
            <person name="Banfield J.F."/>
        </authorList>
    </citation>
    <scope>NUCLEOTIDE SEQUENCE [LARGE SCALE GENOMIC DNA]</scope>
</reference>
<evidence type="ECO:0000256" key="1">
    <source>
        <dbReference type="ARBA" id="ARBA00001933"/>
    </source>
</evidence>
<keyword evidence="4" id="KW-0032">Aminotransferase</keyword>
<evidence type="ECO:0000313" key="5">
    <source>
        <dbReference type="Proteomes" id="UP000176406"/>
    </source>
</evidence>
<dbReference type="InterPro" id="IPR015424">
    <property type="entry name" value="PyrdxlP-dep_Trfase"/>
</dbReference>
<comment type="similarity">
    <text evidence="3">Belongs to the class-III pyridoxal-phosphate-dependent aminotransferase family.</text>
</comment>
<dbReference type="GO" id="GO:0008483">
    <property type="term" value="F:transaminase activity"/>
    <property type="evidence" value="ECO:0007669"/>
    <property type="project" value="UniProtKB-KW"/>
</dbReference>
<organism evidence="4 5">
    <name type="scientific">Candidatus Nealsonbacteria bacterium RIFCSPLOWO2_01_FULL_41_9</name>
    <dbReference type="NCBI Taxonomy" id="1801671"/>
    <lineage>
        <taxon>Bacteria</taxon>
        <taxon>Candidatus Nealsoniibacteriota</taxon>
    </lineage>
</organism>
<dbReference type="SUPFAM" id="SSF53383">
    <property type="entry name" value="PLP-dependent transferases"/>
    <property type="match status" value="1"/>
</dbReference>
<protein>
    <submittedName>
        <fullName evidence="4">Aminotransferase class III</fullName>
    </submittedName>
</protein>
<evidence type="ECO:0000313" key="4">
    <source>
        <dbReference type="EMBL" id="OGZ22929.1"/>
    </source>
</evidence>
<accession>A0A1G2EB39</accession>
<dbReference type="EMBL" id="MHMG01000031">
    <property type="protein sequence ID" value="OGZ22929.1"/>
    <property type="molecule type" value="Genomic_DNA"/>
</dbReference>
<dbReference type="AlphaFoldDB" id="A0A1G2EB39"/>
<dbReference type="Proteomes" id="UP000176406">
    <property type="component" value="Unassembled WGS sequence"/>
</dbReference>
<sequence>MSLNIKTKKGVQLWNRAKKIIPGGTQLLSKRSEMFLPEHWPSYFKKAKGVRVFDLDGNKLIDMAYMGIGACVLGYADPDVNKAVKKVIDEGSMCTLNSPEEVELAELLLKLHPWAQKVRYARTAGEALAIAVRIARAYTGKDKVAFCGYHGWHDWYLAANLADKKNLDGQLLPGLEPAGVPRCLKGTAIPFHYNKTEELEKIVRKNDIGVIVMEPRREHPPEKGFLEKVRKIANKIGAVLIFDEVTSGFRMNVGGIHMLYKVYPDIAVFGKAMSNGYPMAAVIGRDKVMDGAQKSFISSTYWTERIGPASTIAVIKKMQKYNVPSHLIKIGNSIGEGWKELAKKHNLKIEVFNIPSLISFKFNYGQDSQALHTLLNQEMLKRGFLTTKSVYVCWSHKKEHVKQYLKNLDEVFGLIKKAIKNKKIYDLLEGPVAHAGFKRLT</sequence>
<dbReference type="PANTHER" id="PTHR43713:SF3">
    <property type="entry name" value="GLUTAMATE-1-SEMIALDEHYDE 2,1-AMINOMUTASE 1, CHLOROPLASTIC-RELATED"/>
    <property type="match status" value="1"/>
</dbReference>
<dbReference type="Gene3D" id="3.90.1150.10">
    <property type="entry name" value="Aspartate Aminotransferase, domain 1"/>
    <property type="match status" value="1"/>
</dbReference>
<gene>
    <name evidence="4" type="ORF">A3A08_02675</name>
</gene>
<name>A0A1G2EB39_9BACT</name>
<evidence type="ECO:0000256" key="3">
    <source>
        <dbReference type="RuleBase" id="RU003560"/>
    </source>
</evidence>
<dbReference type="InterPro" id="IPR015422">
    <property type="entry name" value="PyrdxlP-dep_Trfase_small"/>
</dbReference>
<keyword evidence="2 3" id="KW-0663">Pyridoxal phosphate</keyword>
<dbReference type="InterPro" id="IPR005814">
    <property type="entry name" value="Aminotrans_3"/>
</dbReference>
<dbReference type="PANTHER" id="PTHR43713">
    <property type="entry name" value="GLUTAMATE-1-SEMIALDEHYDE 2,1-AMINOMUTASE"/>
    <property type="match status" value="1"/>
</dbReference>
<comment type="caution">
    <text evidence="4">The sequence shown here is derived from an EMBL/GenBank/DDBJ whole genome shotgun (WGS) entry which is preliminary data.</text>
</comment>
<evidence type="ECO:0000256" key="2">
    <source>
        <dbReference type="ARBA" id="ARBA00022898"/>
    </source>
</evidence>